<name>A0A8C0GWL0_CHEAB</name>
<dbReference type="GeneTree" id="ENSGT00940000154390"/>
<evidence type="ECO:0000256" key="2">
    <source>
        <dbReference type="SAM" id="MobiDB-lite"/>
    </source>
</evidence>
<evidence type="ECO:0000313" key="5">
    <source>
        <dbReference type="Proteomes" id="UP000694404"/>
    </source>
</evidence>
<evidence type="ECO:0000256" key="1">
    <source>
        <dbReference type="ARBA" id="ARBA00006828"/>
    </source>
</evidence>
<organism evidence="4 5">
    <name type="scientific">Chelonoidis abingdonii</name>
    <name type="common">Abingdon island giant tortoise</name>
    <name type="synonym">Testudo abingdonii</name>
    <dbReference type="NCBI Taxonomy" id="106734"/>
    <lineage>
        <taxon>Eukaryota</taxon>
        <taxon>Metazoa</taxon>
        <taxon>Chordata</taxon>
        <taxon>Craniata</taxon>
        <taxon>Vertebrata</taxon>
        <taxon>Euteleostomi</taxon>
        <taxon>Archelosauria</taxon>
        <taxon>Testudinata</taxon>
        <taxon>Testudines</taxon>
        <taxon>Cryptodira</taxon>
        <taxon>Durocryptodira</taxon>
        <taxon>Testudinoidea</taxon>
        <taxon>Testudinidae</taxon>
        <taxon>Chelonoidis</taxon>
    </lineage>
</organism>
<dbReference type="Pfam" id="PF25496">
    <property type="entry name" value="URGCP"/>
    <property type="match status" value="1"/>
</dbReference>
<dbReference type="PANTHER" id="PTHR14819:SF9">
    <property type="entry name" value="UP-REGULATOR OF CELL PROLIFERATION-LIKE"/>
    <property type="match status" value="1"/>
</dbReference>
<dbReference type="PROSITE" id="PS51717">
    <property type="entry name" value="G_VLIG"/>
    <property type="match status" value="1"/>
</dbReference>
<reference evidence="4" key="2">
    <citation type="submission" date="2025-09" db="UniProtKB">
        <authorList>
            <consortium name="Ensembl"/>
        </authorList>
    </citation>
    <scope>IDENTIFICATION</scope>
</reference>
<evidence type="ECO:0000313" key="4">
    <source>
        <dbReference type="Ensembl" id="ENSCABP00000014343.1"/>
    </source>
</evidence>
<evidence type="ECO:0000259" key="3">
    <source>
        <dbReference type="PROSITE" id="PS51717"/>
    </source>
</evidence>
<dbReference type="InterPro" id="IPR058641">
    <property type="entry name" value="GVIN1_dom"/>
</dbReference>
<dbReference type="InterPro" id="IPR052986">
    <property type="entry name" value="VLIG_GTPase"/>
</dbReference>
<dbReference type="Pfam" id="PF25683">
    <property type="entry name" value="URGCP_GTPase"/>
    <property type="match status" value="1"/>
</dbReference>
<feature type="compositionally biased region" description="Polar residues" evidence="2">
    <location>
        <begin position="1"/>
        <end position="12"/>
    </location>
</feature>
<reference evidence="4" key="1">
    <citation type="submission" date="2025-08" db="UniProtKB">
        <authorList>
            <consortium name="Ensembl"/>
        </authorList>
    </citation>
    <scope>IDENTIFICATION</scope>
</reference>
<feature type="compositionally biased region" description="Acidic residues" evidence="2">
    <location>
        <begin position="19"/>
        <end position="29"/>
    </location>
</feature>
<dbReference type="PANTHER" id="PTHR14819">
    <property type="entry name" value="GTP-BINDING"/>
    <property type="match status" value="1"/>
</dbReference>
<dbReference type="InterPro" id="IPR057365">
    <property type="entry name" value="URGCP"/>
</dbReference>
<comment type="similarity">
    <text evidence="1">Belongs to the TRAFAC class dynamin-like GTPase superfamily. Very large inducible GTPase (VLIG) family.</text>
</comment>
<dbReference type="Pfam" id="PF25974">
    <property type="entry name" value="URGCP_9th"/>
    <property type="match status" value="1"/>
</dbReference>
<dbReference type="InterPro" id="IPR030383">
    <property type="entry name" value="G_VLIG_dom"/>
</dbReference>
<feature type="domain" description="VLIG-type G" evidence="3">
    <location>
        <begin position="557"/>
        <end position="801"/>
    </location>
</feature>
<dbReference type="SUPFAM" id="SSF52540">
    <property type="entry name" value="P-loop containing nucleoside triphosphate hydrolases"/>
    <property type="match status" value="1"/>
</dbReference>
<sequence>MALNTMARNTSLVHRASDDEGVSEEEQSLDDNFSFSDTDTRVSLNPLDVLCAVLLCSDSLLQQEILSKMSMCQFSLPLLLPALDTPKCTLLLWAMRDIVRKWRPHSLAESRGFREQSLVLTSMPTISFVRLGSCSFSKSKLLNEVLSPSQQYHDFFIHRDMESGNVPREIADGLVEISWYFPGGRENSDLFPEPLAVTNLRGDIEFHWLQFSFLTEVSSAVFIVTDSISEREYALFSSLKESRAKYYFILNCKNEKHKETLRFLNKLAPELKLSKSQLLVKDSTMNNARFVKKVQSTIGTIVNSSPKTVNLEAMAVMARKRGIQVDEDCQACQRARKYAAEITAEIRDGAKYKREMLRLQGDPWKNLAKVEKEMCRMKRQGDTATEDYKSELKQKWLEIRRQQNQCDLTSGLAKFINGIKQLNPVEKHYFLKWIKLSLDNTAKGNLSKMREEYKKKCETPGVDRKQLEELDKLISDSSLGVEHFMRELGQFYEAESSMVKEGKMEKSRRQFIHLPDIAADLMLEGFPMELIDGDASNIPMNWVTDVLTHLNIKLGGRSRMVVITALGVQSTGKSTLLNTMFGLQFAVSSGQCTRGAFMTLIKVTEAVQELLGCDFILVIDTEGLKAPELTALEDSYQHDNELATLVIGLSDITIINMAMENATEMKDVLQIVVHAFLRMEEIGQKPNCQFVHQNVSDVSAHDQNMRDRKHLLEQLNEMTKAAARMENQSREMAFSDIMEYNPEKHNWYIPGLWHGVPPMAPVNTGYSESVCELKKYLFEFIKVRSLSRSAKDIPQFIEWVRSLWEAVKHENFIFSFRNSLVAEAYNLLSMKYSEWEWDFRKEMYLWISEKETFIQNQPPEKLEGDLLHSLEIEAQRKLQQGEQKLLSNLQQYFKSEAANLNLIEKYREDFNRSANSLKRELKSYSISKCEDAIRLRRVQHKIDTMQSGYKQTIEGKVDRLLAECRNREDKLDKEKLRKEFETMWQETLSELKLSTLQKRQVVQDVDLQLRKDLDHRGSAIRQMLEHAKSLWCYEMETFTMKKKYVDIKWTRVVVEYFSQECYCKTEDLAISLIKKCKKYVEEKVKSKTDYDETYCGELLHMVNERLKEEDIEKLHTTPCFEIDLKLHILGDAACAFQKMHEDFIKENDPQLRLEKLKPQYFKTFNALYLEKDESQTMARDFCDQSLKPALVEYVYKVLGVQIVDDILSSEQSITYRNRSFLQFELLKKLLEEKNFEKYVEYINTYEDFVQTWIRRQLLEHYNKRADLGVIEKKILSPVIDKVREALKCTSITENHTVSDFLDSVCKGLQKDLVISRDNLVGMRFINTASAKQFSDFIPTFLPTLEQQILAELKSIEIELKLSNLSVKPEAEIFKQVCGCGKHCPFCKVPCEAGAPSHQEHFASVHRPQGLGQYMHLHNKKLVSDICSSAVVSNCTFQNSDTKWIAHPFKAYRDYYPDWSIQPDPSIETSNYWKFVFQKFSQEFAKQYKARPSDLPGDWGTITEDQALESIKQIFNRK</sequence>
<feature type="region of interest" description="Disordered" evidence="2">
    <location>
        <begin position="1"/>
        <end position="32"/>
    </location>
</feature>
<dbReference type="InterPro" id="IPR027417">
    <property type="entry name" value="P-loop_NTPase"/>
</dbReference>
<protein>
    <recommendedName>
        <fullName evidence="3">VLIG-type G domain-containing protein</fullName>
    </recommendedName>
</protein>
<dbReference type="Gene3D" id="3.40.50.300">
    <property type="entry name" value="P-loop containing nucleotide triphosphate hydrolases"/>
    <property type="match status" value="1"/>
</dbReference>
<dbReference type="OMA" id="KTWIQRR"/>
<accession>A0A8C0GWL0</accession>
<dbReference type="Ensembl" id="ENSCABT00000015720.1">
    <property type="protein sequence ID" value="ENSCABP00000014343.1"/>
    <property type="gene ID" value="ENSCABG00000010710.1"/>
</dbReference>
<dbReference type="Proteomes" id="UP000694404">
    <property type="component" value="Unplaced"/>
</dbReference>
<dbReference type="GO" id="GO:0005525">
    <property type="term" value="F:GTP binding"/>
    <property type="evidence" value="ECO:0007669"/>
    <property type="project" value="InterPro"/>
</dbReference>
<keyword evidence="5" id="KW-1185">Reference proteome</keyword>
<proteinExistence type="inferred from homology"/>